<accession>A0A2H1EI20</accession>
<proteinExistence type="predicted"/>
<dbReference type="EMBL" id="FRFC01000003">
    <property type="protein sequence ID" value="SHO45809.1"/>
    <property type="molecule type" value="Genomic_DNA"/>
</dbReference>
<evidence type="ECO:0008006" key="3">
    <source>
        <dbReference type="Google" id="ProtNLM"/>
    </source>
</evidence>
<evidence type="ECO:0000313" key="1">
    <source>
        <dbReference type="EMBL" id="SHO45809.1"/>
    </source>
</evidence>
<reference evidence="2" key="1">
    <citation type="submission" date="2016-12" db="EMBL/GenBank/DDBJ databases">
        <authorList>
            <person name="Herbold C."/>
        </authorList>
    </citation>
    <scope>NUCLEOTIDE SEQUENCE [LARGE SCALE GENOMIC DNA]</scope>
</reference>
<dbReference type="AlphaFoldDB" id="A0A2H1EI20"/>
<sequence length="142" mass="15952">MAQKTESKSPLSVCDVMRDSTNDVIMKLEGLLPLYIEGFADLQSEGLRIARDFFGTCYIAEKELEDKLGVDQKAIESFEKFSKIMSQTAISQIEMFSNMQKTFVDNAKMALESYDNQVKAMLSTYAKMLEYASASIPKVSSK</sequence>
<dbReference type="Proteomes" id="UP000232412">
    <property type="component" value="Unassembled WGS sequence"/>
</dbReference>
<name>A0A2H1EI20_9ARCH</name>
<dbReference type="OrthoDB" id="9885at2157"/>
<keyword evidence="2" id="KW-1185">Reference proteome</keyword>
<dbReference type="RefSeq" id="WP_101009792.1">
    <property type="nucleotide sequence ID" value="NZ_FRFC01000003.1"/>
</dbReference>
<organism evidence="1 2">
    <name type="scientific">Nitrosotalea sinensis</name>
    <dbReference type="NCBI Taxonomy" id="1499975"/>
    <lineage>
        <taxon>Archaea</taxon>
        <taxon>Nitrososphaerota</taxon>
        <taxon>Nitrososphaeria</taxon>
        <taxon>Nitrosotaleales</taxon>
        <taxon>Nitrosotaleaceae</taxon>
        <taxon>Nitrosotalea</taxon>
    </lineage>
</organism>
<gene>
    <name evidence="1" type="ORF">NSIN_20788</name>
</gene>
<evidence type="ECO:0000313" key="2">
    <source>
        <dbReference type="Proteomes" id="UP000232412"/>
    </source>
</evidence>
<protein>
    <recommendedName>
        <fullName evidence="3">Phasin family protein</fullName>
    </recommendedName>
</protein>